<evidence type="ECO:0000313" key="3">
    <source>
        <dbReference type="Proteomes" id="UP000316621"/>
    </source>
</evidence>
<protein>
    <recommendedName>
        <fullName evidence="1">Replication protein A 70 kDa DNA-binding subunit B/D first OB fold domain-containing protein</fullName>
    </recommendedName>
</protein>
<dbReference type="Pfam" id="PF02721">
    <property type="entry name" value="DUF223"/>
    <property type="match status" value="1"/>
</dbReference>
<reference evidence="2 3" key="1">
    <citation type="journal article" date="2018" name="Science">
        <title>The opium poppy genome and morphinan production.</title>
        <authorList>
            <person name="Guo L."/>
            <person name="Winzer T."/>
            <person name="Yang X."/>
            <person name="Li Y."/>
            <person name="Ning Z."/>
            <person name="He Z."/>
            <person name="Teodor R."/>
            <person name="Lu Y."/>
            <person name="Bowser T.A."/>
            <person name="Graham I.A."/>
            <person name="Ye K."/>
        </authorList>
    </citation>
    <scope>NUCLEOTIDE SEQUENCE [LARGE SCALE GENOMIC DNA]</scope>
    <source>
        <strain evidence="3">cv. HN1</strain>
        <tissue evidence="2">Leaves</tissue>
    </source>
</reference>
<name>A0A4Y7K329_PAPSO</name>
<evidence type="ECO:0000259" key="1">
    <source>
        <dbReference type="Pfam" id="PF02721"/>
    </source>
</evidence>
<sequence>MPTAEKYCFKPRTTMYHRFSEINEINESNKIKVRILRIWYAKQVYTRETPSLDLFLVDENENLLHATIDKYLIDNYI</sequence>
<dbReference type="InterPro" id="IPR003871">
    <property type="entry name" value="RFA1B/D_OB_1st"/>
</dbReference>
<feature type="domain" description="Replication protein A 70 kDa DNA-binding subunit B/D first OB fold" evidence="1">
    <location>
        <begin position="16"/>
        <end position="76"/>
    </location>
</feature>
<dbReference type="EMBL" id="CM010720">
    <property type="protein sequence ID" value="RZC66348.1"/>
    <property type="molecule type" value="Genomic_DNA"/>
</dbReference>
<dbReference type="AlphaFoldDB" id="A0A4Y7K329"/>
<accession>A0A4Y7K329</accession>
<dbReference type="Proteomes" id="UP000316621">
    <property type="component" value="Chromosome 6"/>
</dbReference>
<gene>
    <name evidence="2" type="ORF">C5167_010031</name>
</gene>
<keyword evidence="3" id="KW-1185">Reference proteome</keyword>
<organism evidence="2 3">
    <name type="scientific">Papaver somniferum</name>
    <name type="common">Opium poppy</name>
    <dbReference type="NCBI Taxonomy" id="3469"/>
    <lineage>
        <taxon>Eukaryota</taxon>
        <taxon>Viridiplantae</taxon>
        <taxon>Streptophyta</taxon>
        <taxon>Embryophyta</taxon>
        <taxon>Tracheophyta</taxon>
        <taxon>Spermatophyta</taxon>
        <taxon>Magnoliopsida</taxon>
        <taxon>Ranunculales</taxon>
        <taxon>Papaveraceae</taxon>
        <taxon>Papaveroideae</taxon>
        <taxon>Papaver</taxon>
    </lineage>
</organism>
<evidence type="ECO:0000313" key="2">
    <source>
        <dbReference type="EMBL" id="RZC66348.1"/>
    </source>
</evidence>
<proteinExistence type="predicted"/>
<dbReference type="Gramene" id="RZC66348">
    <property type="protein sequence ID" value="RZC66348"/>
    <property type="gene ID" value="C5167_010031"/>
</dbReference>